<dbReference type="Proteomes" id="UP000005707">
    <property type="component" value="Unassembled WGS sequence"/>
</dbReference>
<comment type="caution">
    <text evidence="4">The sequence shown here is derived from an EMBL/GenBank/DDBJ whole genome shotgun (WGS) entry which is preliminary data.</text>
</comment>
<dbReference type="PANTHER" id="PTHR22550">
    <property type="entry name" value="SPORE GERMINATION PROTEIN"/>
    <property type="match status" value="1"/>
</dbReference>
<feature type="transmembrane region" description="Helical" evidence="3">
    <location>
        <begin position="305"/>
        <end position="327"/>
    </location>
</feature>
<keyword evidence="3" id="KW-1133">Transmembrane helix</keyword>
<dbReference type="InterPro" id="IPR004995">
    <property type="entry name" value="Spore_Ger"/>
</dbReference>
<feature type="transmembrane region" description="Helical" evidence="3">
    <location>
        <begin position="397"/>
        <end position="416"/>
    </location>
</feature>
<accession>U2EAC7</accession>
<dbReference type="Pfam" id="PF03323">
    <property type="entry name" value="GerA"/>
    <property type="match status" value="1"/>
</dbReference>
<keyword evidence="3" id="KW-0812">Transmembrane</keyword>
<dbReference type="AlphaFoldDB" id="U2EAC7"/>
<protein>
    <submittedName>
        <fullName evidence="4">Spore germination protein GerAA</fullName>
    </submittedName>
</protein>
<sequence length="514" mass="58528">MLDFLKPNKENNIVEENTQNLKRNLKEDIKILKQRFNVPTNVDFVGREIYNKQLQKKVFVCFLKGMVNTDQIMNHIIHPLIKDDTTIKDIKEHNLNVEDLIMGKNLKKISDIKKISESILKGYTIVIVDGEKQALSYETTRFEHRAIGKPVRENVIKGPQEAFVESIQMNKSLIRKQLRSENLVSESLDIGVRSTSSVTMMYVRDIVDPELIEETKKRINEINSESVQSIEILEQHLEDRSYSIVPSFLYTERPDVANAFLMEGHIILLMDSSSDCLVLPVTFWSIFHTAEDMYQRWPYGNFLRVIRMLAILFASLTPALYIAITQFHQEMMPPDLLLAITATRERVPFPALIEVLLMELSFEILREAGVRVPTPLGTTIGIIGALILGQAAVQANVVSPILVIIIALTGLSSYAIQDNSLNFMVRISRYGFLLLASIFGSFGIAIGITIAVSYLATFKSFGVPFFAPLSPHYKSSGDTEFRKPIWKQWLRPQHVFPKDDVRRQPVKRSGDEND</sequence>
<name>U2EAC7_9MOLU</name>
<evidence type="ECO:0000256" key="2">
    <source>
        <dbReference type="ARBA" id="ARBA00023136"/>
    </source>
</evidence>
<reference evidence="4 5" key="2">
    <citation type="journal article" date="2013" name="PLoS ONE">
        <title>INDIGO - INtegrated Data Warehouse of MIcrobial GenOmes with Examples from the Red Sea Extremophiles.</title>
        <authorList>
            <person name="Alam I."/>
            <person name="Antunes A."/>
            <person name="Kamau A.A."/>
            <person name="Ba Alawi W."/>
            <person name="Kalkatawi M."/>
            <person name="Stingl U."/>
            <person name="Bajic V.B."/>
        </authorList>
    </citation>
    <scope>NUCLEOTIDE SEQUENCE [LARGE SCALE GENOMIC DNA]</scope>
    <source>
        <strain evidence="4 5">SSD-17B</strain>
    </source>
</reference>
<proteinExistence type="inferred from homology"/>
<keyword evidence="2 3" id="KW-0472">Membrane</keyword>
<dbReference type="PIRSF" id="PIRSF005690">
    <property type="entry name" value="GerBA"/>
    <property type="match status" value="1"/>
</dbReference>
<organism evidence="4 5">
    <name type="scientific">Haloplasma contractile SSD-17B</name>
    <dbReference type="NCBI Taxonomy" id="1033810"/>
    <lineage>
        <taxon>Bacteria</taxon>
        <taxon>Bacillati</taxon>
        <taxon>Mycoplasmatota</taxon>
        <taxon>Mollicutes</taxon>
        <taxon>Haloplasmatales</taxon>
        <taxon>Haloplasmataceae</taxon>
        <taxon>Haloplasma</taxon>
    </lineage>
</organism>
<dbReference type="InterPro" id="IPR050768">
    <property type="entry name" value="UPF0353/GerABKA_families"/>
</dbReference>
<feature type="transmembrane region" description="Helical" evidence="3">
    <location>
        <begin position="432"/>
        <end position="456"/>
    </location>
</feature>
<feature type="transmembrane region" description="Helical" evidence="3">
    <location>
        <begin position="372"/>
        <end position="391"/>
    </location>
</feature>
<evidence type="ECO:0000313" key="4">
    <source>
        <dbReference type="EMBL" id="ERJ12048.1"/>
    </source>
</evidence>
<reference evidence="4 5" key="1">
    <citation type="journal article" date="2011" name="J. Bacteriol.">
        <title>Genome sequence of Haloplasma contractile, an unusual contractile bacterium from a deep-sea anoxic brine lake.</title>
        <authorList>
            <person name="Antunes A."/>
            <person name="Alam I."/>
            <person name="El Dorry H."/>
            <person name="Siam R."/>
            <person name="Robertson A."/>
            <person name="Bajic V.B."/>
            <person name="Stingl U."/>
        </authorList>
    </citation>
    <scope>NUCLEOTIDE SEQUENCE [LARGE SCALE GENOMIC DNA]</scope>
    <source>
        <strain evidence="4 5">SSD-17B</strain>
    </source>
</reference>
<dbReference type="eggNOG" id="COG0697">
    <property type="taxonomic scope" value="Bacteria"/>
</dbReference>
<evidence type="ECO:0000256" key="3">
    <source>
        <dbReference type="SAM" id="Phobius"/>
    </source>
</evidence>
<dbReference type="PANTHER" id="PTHR22550:SF9">
    <property type="entry name" value="STAGE V SPORULATION PROTEIN AF"/>
    <property type="match status" value="1"/>
</dbReference>
<gene>
    <name evidence="4" type="primary">gerAA</name>
    <name evidence="4" type="ORF">HLPCO_001962</name>
</gene>
<evidence type="ECO:0000256" key="1">
    <source>
        <dbReference type="ARBA" id="ARBA00005278"/>
    </source>
</evidence>
<dbReference type="EMBL" id="AFNU02000006">
    <property type="protein sequence ID" value="ERJ12048.1"/>
    <property type="molecule type" value="Genomic_DNA"/>
</dbReference>
<dbReference type="OrthoDB" id="9772630at2"/>
<dbReference type="InParanoid" id="U2EAC7"/>
<dbReference type="GO" id="GO:0016020">
    <property type="term" value="C:membrane"/>
    <property type="evidence" value="ECO:0007669"/>
    <property type="project" value="InterPro"/>
</dbReference>
<comment type="similarity">
    <text evidence="1">Belongs to the GerABKA family.</text>
</comment>
<dbReference type="STRING" id="1033810.HLPCO_001962"/>
<evidence type="ECO:0000313" key="5">
    <source>
        <dbReference type="Proteomes" id="UP000005707"/>
    </source>
</evidence>
<dbReference type="GO" id="GO:0009847">
    <property type="term" value="P:spore germination"/>
    <property type="evidence" value="ECO:0007669"/>
    <property type="project" value="InterPro"/>
</dbReference>
<keyword evidence="5" id="KW-1185">Reference proteome</keyword>
<dbReference type="RefSeq" id="WP_008827346.1">
    <property type="nucleotide sequence ID" value="NZ_AFNU02000006.1"/>
</dbReference>